<evidence type="ECO:0000256" key="1">
    <source>
        <dbReference type="ARBA" id="ARBA00022448"/>
    </source>
</evidence>
<evidence type="ECO:0000256" key="2">
    <source>
        <dbReference type="ARBA" id="ARBA00022741"/>
    </source>
</evidence>
<keyword evidence="1" id="KW-0813">Transport</keyword>
<dbReference type="PROSITE" id="PS00211">
    <property type="entry name" value="ABC_TRANSPORTER_1"/>
    <property type="match status" value="1"/>
</dbReference>
<dbReference type="SMART" id="SM00382">
    <property type="entry name" value="AAA"/>
    <property type="match status" value="1"/>
</dbReference>
<evidence type="ECO:0000256" key="3">
    <source>
        <dbReference type="ARBA" id="ARBA00022840"/>
    </source>
</evidence>
<keyword evidence="3 5" id="KW-0067">ATP-binding</keyword>
<evidence type="ECO:0000313" key="6">
    <source>
        <dbReference type="Proteomes" id="UP001240639"/>
    </source>
</evidence>
<evidence type="ECO:0000313" key="5">
    <source>
        <dbReference type="EMBL" id="MDP4574475.1"/>
    </source>
</evidence>
<dbReference type="InterPro" id="IPR003439">
    <property type="entry name" value="ABC_transporter-like_ATP-bd"/>
</dbReference>
<dbReference type="PROSITE" id="PS50893">
    <property type="entry name" value="ABC_TRANSPORTER_2"/>
    <property type="match status" value="1"/>
</dbReference>
<dbReference type="EMBL" id="JAVAIM010000001">
    <property type="protein sequence ID" value="MDP4574475.1"/>
    <property type="molecule type" value="Genomic_DNA"/>
</dbReference>
<dbReference type="Pfam" id="PF00005">
    <property type="entry name" value="ABC_tran"/>
    <property type="match status" value="1"/>
</dbReference>
<dbReference type="InterPro" id="IPR027417">
    <property type="entry name" value="P-loop_NTPase"/>
</dbReference>
<evidence type="ECO:0000259" key="4">
    <source>
        <dbReference type="PROSITE" id="PS50893"/>
    </source>
</evidence>
<dbReference type="Gene3D" id="3.40.50.300">
    <property type="entry name" value="P-loop containing nucleotide triphosphate hydrolases"/>
    <property type="match status" value="1"/>
</dbReference>
<reference evidence="5 6" key="1">
    <citation type="submission" date="2023-08" db="EMBL/GenBank/DDBJ databases">
        <title>genomic of G39.</title>
        <authorList>
            <person name="Wang Y."/>
        </authorList>
    </citation>
    <scope>NUCLEOTIDE SEQUENCE [LARGE SCALE GENOMIC DNA]</scope>
    <source>
        <strain evidence="5 6">G39</strain>
    </source>
</reference>
<organism evidence="5 6">
    <name type="scientific">Qipengyuania profundimaris</name>
    <dbReference type="NCBI Taxonomy" id="3067652"/>
    <lineage>
        <taxon>Bacteria</taxon>
        <taxon>Pseudomonadati</taxon>
        <taxon>Pseudomonadota</taxon>
        <taxon>Alphaproteobacteria</taxon>
        <taxon>Sphingomonadales</taxon>
        <taxon>Erythrobacteraceae</taxon>
        <taxon>Qipengyuania</taxon>
    </lineage>
</organism>
<keyword evidence="6" id="KW-1185">Reference proteome</keyword>
<keyword evidence="2" id="KW-0547">Nucleotide-binding</keyword>
<dbReference type="RefSeq" id="WP_305931883.1">
    <property type="nucleotide sequence ID" value="NZ_JAVAIM010000001.1"/>
</dbReference>
<dbReference type="InterPro" id="IPR017871">
    <property type="entry name" value="ABC_transporter-like_CS"/>
</dbReference>
<dbReference type="Proteomes" id="UP001240639">
    <property type="component" value="Unassembled WGS sequence"/>
</dbReference>
<dbReference type="PANTHER" id="PTHR43023:SF3">
    <property type="entry name" value="PROTEIN TRIGALACTOSYLDIACYLGLYCEROL 3, CHLOROPLASTIC"/>
    <property type="match status" value="1"/>
</dbReference>
<protein>
    <submittedName>
        <fullName evidence="5">ATP-binding cassette domain-containing protein</fullName>
    </submittedName>
</protein>
<dbReference type="PANTHER" id="PTHR43023">
    <property type="entry name" value="PROTEIN TRIGALACTOSYLDIACYLGLYCEROL 3, CHLOROPLASTIC"/>
    <property type="match status" value="1"/>
</dbReference>
<dbReference type="GO" id="GO:0005524">
    <property type="term" value="F:ATP binding"/>
    <property type="evidence" value="ECO:0007669"/>
    <property type="project" value="UniProtKB-KW"/>
</dbReference>
<dbReference type="InterPro" id="IPR003593">
    <property type="entry name" value="AAA+_ATPase"/>
</dbReference>
<dbReference type="SUPFAM" id="SSF52540">
    <property type="entry name" value="P-loop containing nucleoside triphosphate hydrolases"/>
    <property type="match status" value="1"/>
</dbReference>
<proteinExistence type="predicted"/>
<accession>A0ABT9HN99</accession>
<sequence length="300" mass="32662">MAQDDDGRTLGRHERYRGEHPIVVEGLVNRFGSQTVHEGLDLKVRRGEILGVVGGSGTGKSVLMRSIIGLQPPTEGEVKVFGKSMTEGDPDAEIGVRNRWGVLFQGGALFSTLTVGENVQVPLKQFFPDISPELLDEIARFKTVLSGLPEEAAGKFPSELSGGMKKRAGLARALALDPELLFLDEPTAGLDPIGAAAFDRLTRELKETLGLTVFLITHDLDTLHEICDRVAVLADKKVIAVDTVPNLMQLDHPWIQEYFNGPRGRAALTAQALDELRQHMDNPIAAHAVKALDNKHDDKA</sequence>
<name>A0ABT9HN99_9SPHN</name>
<gene>
    <name evidence="5" type="ORF">Q9K02_04905</name>
</gene>
<feature type="domain" description="ABC transporter" evidence="4">
    <location>
        <begin position="22"/>
        <end position="260"/>
    </location>
</feature>
<comment type="caution">
    <text evidence="5">The sequence shown here is derived from an EMBL/GenBank/DDBJ whole genome shotgun (WGS) entry which is preliminary data.</text>
</comment>